<dbReference type="PROSITE" id="PS00615">
    <property type="entry name" value="C_TYPE_LECTIN_1"/>
    <property type="match status" value="1"/>
</dbReference>
<dbReference type="CDD" id="cd00037">
    <property type="entry name" value="CLECT"/>
    <property type="match status" value="1"/>
</dbReference>
<protein>
    <recommendedName>
        <fullName evidence="2">C-type lectin domain-containing protein</fullName>
    </recommendedName>
</protein>
<dbReference type="PROSITE" id="PS50041">
    <property type="entry name" value="C_TYPE_LECTIN_2"/>
    <property type="match status" value="1"/>
</dbReference>
<dbReference type="EMBL" id="JAZGQO010000010">
    <property type="protein sequence ID" value="KAK6175130.1"/>
    <property type="molecule type" value="Genomic_DNA"/>
</dbReference>
<dbReference type="Pfam" id="PF00059">
    <property type="entry name" value="Lectin_C"/>
    <property type="match status" value="1"/>
</dbReference>
<comment type="caution">
    <text evidence="3">The sequence shown here is derived from an EMBL/GenBank/DDBJ whole genome shotgun (WGS) entry which is preliminary data.</text>
</comment>
<dbReference type="Proteomes" id="UP001347796">
    <property type="component" value="Unassembled WGS sequence"/>
</dbReference>
<reference evidence="3 4" key="1">
    <citation type="submission" date="2024-01" db="EMBL/GenBank/DDBJ databases">
        <title>The genome of the rayed Mediterranean limpet Patella caerulea (Linnaeus, 1758).</title>
        <authorList>
            <person name="Anh-Thu Weber A."/>
            <person name="Halstead-Nussloch G."/>
        </authorList>
    </citation>
    <scope>NUCLEOTIDE SEQUENCE [LARGE SCALE GENOMIC DNA]</scope>
    <source>
        <strain evidence="3">AATW-2023a</strain>
        <tissue evidence="3">Whole specimen</tissue>
    </source>
</reference>
<evidence type="ECO:0000313" key="3">
    <source>
        <dbReference type="EMBL" id="KAK6175130.1"/>
    </source>
</evidence>
<sequence length="188" mass="21404">MDYTFSIKGVTDIVCGERCTSTPDCELFHYDSNTCYILNYPGIGSIHITTFYGSENWTGGCSVDGYPLYGGRFCMRMFKTRKNWYNANDTCNQDGGQLLIMKSEDFFLKKEVIDQYGGGHLYWIGGTDIETEGDWIWNDGSPIRSNQWEAGNPSNSHYAEHCLEFGPLMLNDNSCLTPAFFICEKLKY</sequence>
<dbReference type="InterPro" id="IPR016187">
    <property type="entry name" value="CTDL_fold"/>
</dbReference>
<dbReference type="PANTHER" id="PTHR22801:SF63">
    <property type="entry name" value="C-TYPE LECTIN DOMAIN-CONTAINING PROTEIN"/>
    <property type="match status" value="1"/>
</dbReference>
<evidence type="ECO:0000313" key="4">
    <source>
        <dbReference type="Proteomes" id="UP001347796"/>
    </source>
</evidence>
<organism evidence="3 4">
    <name type="scientific">Patella caerulea</name>
    <name type="common">Rayed Mediterranean limpet</name>
    <dbReference type="NCBI Taxonomy" id="87958"/>
    <lineage>
        <taxon>Eukaryota</taxon>
        <taxon>Metazoa</taxon>
        <taxon>Spiralia</taxon>
        <taxon>Lophotrochozoa</taxon>
        <taxon>Mollusca</taxon>
        <taxon>Gastropoda</taxon>
        <taxon>Patellogastropoda</taxon>
        <taxon>Patelloidea</taxon>
        <taxon>Patellidae</taxon>
        <taxon>Patella</taxon>
    </lineage>
</organism>
<evidence type="ECO:0000256" key="1">
    <source>
        <dbReference type="ARBA" id="ARBA00023157"/>
    </source>
</evidence>
<evidence type="ECO:0000259" key="2">
    <source>
        <dbReference type="PROSITE" id="PS50041"/>
    </source>
</evidence>
<gene>
    <name evidence="3" type="ORF">SNE40_013653</name>
</gene>
<keyword evidence="1" id="KW-1015">Disulfide bond</keyword>
<dbReference type="SMART" id="SM00034">
    <property type="entry name" value="CLECT"/>
    <property type="match status" value="1"/>
</dbReference>
<dbReference type="Gene3D" id="3.10.100.10">
    <property type="entry name" value="Mannose-Binding Protein A, subunit A"/>
    <property type="match status" value="1"/>
</dbReference>
<accession>A0AAN8JGK3</accession>
<dbReference type="InterPro" id="IPR050801">
    <property type="entry name" value="Ca-Dep_Lectins_ImmuneDev"/>
</dbReference>
<feature type="domain" description="C-type lectin" evidence="2">
    <location>
        <begin position="70"/>
        <end position="184"/>
    </location>
</feature>
<dbReference type="InterPro" id="IPR001304">
    <property type="entry name" value="C-type_lectin-like"/>
</dbReference>
<keyword evidence="4" id="KW-1185">Reference proteome</keyword>
<dbReference type="InterPro" id="IPR016186">
    <property type="entry name" value="C-type_lectin-like/link_sf"/>
</dbReference>
<dbReference type="AlphaFoldDB" id="A0AAN8JGK3"/>
<proteinExistence type="predicted"/>
<name>A0AAN8JGK3_PATCE</name>
<dbReference type="PANTHER" id="PTHR22801">
    <property type="entry name" value="LITHOSTATHINE"/>
    <property type="match status" value="1"/>
</dbReference>
<dbReference type="SUPFAM" id="SSF56436">
    <property type="entry name" value="C-type lectin-like"/>
    <property type="match status" value="1"/>
</dbReference>
<dbReference type="InterPro" id="IPR018378">
    <property type="entry name" value="C-type_lectin_CS"/>
</dbReference>